<keyword evidence="2" id="KW-1185">Reference proteome</keyword>
<dbReference type="Proteomes" id="UP000287519">
    <property type="component" value="Unassembled WGS sequence"/>
</dbReference>
<evidence type="ECO:0000313" key="1">
    <source>
        <dbReference type="EMBL" id="GCE45119.1"/>
    </source>
</evidence>
<protein>
    <submittedName>
        <fullName evidence="1">Uncharacterized protein</fullName>
    </submittedName>
</protein>
<dbReference type="AlphaFoldDB" id="A0A402CNK0"/>
<proteinExistence type="predicted"/>
<reference evidence="1 2" key="1">
    <citation type="submission" date="2018-11" db="EMBL/GenBank/DDBJ databases">
        <title>Microbial catabolism of amino acid.</title>
        <authorList>
            <person name="Hibi M."/>
            <person name="Ogawa J."/>
        </authorList>
    </citation>
    <scope>NUCLEOTIDE SEQUENCE [LARGE SCALE GENOMIC DNA]</scope>
    <source>
        <strain evidence="1 2">C31-06</strain>
    </source>
</reference>
<sequence length="60" mass="6463">MVDGLAEKVPVGEPPACFPMELDYPVGILTLEAVLKEFGEQVVITEPLALVVEPSQEQVP</sequence>
<organism evidence="1 2">
    <name type="scientific">Rhodococcus wratislaviensis</name>
    <name type="common">Tsukamurella wratislaviensis</name>
    <dbReference type="NCBI Taxonomy" id="44752"/>
    <lineage>
        <taxon>Bacteria</taxon>
        <taxon>Bacillati</taxon>
        <taxon>Actinomycetota</taxon>
        <taxon>Actinomycetes</taxon>
        <taxon>Mycobacteriales</taxon>
        <taxon>Nocardiaceae</taxon>
        <taxon>Rhodococcus</taxon>
    </lineage>
</organism>
<gene>
    <name evidence="1" type="ORF">Rhow_001304</name>
</gene>
<accession>A0A402CNK0</accession>
<name>A0A402CNK0_RHOWR</name>
<comment type="caution">
    <text evidence="1">The sequence shown here is derived from an EMBL/GenBank/DDBJ whole genome shotgun (WGS) entry which is preliminary data.</text>
</comment>
<dbReference type="EMBL" id="BHYM01000171">
    <property type="protein sequence ID" value="GCE45119.1"/>
    <property type="molecule type" value="Genomic_DNA"/>
</dbReference>
<evidence type="ECO:0000313" key="2">
    <source>
        <dbReference type="Proteomes" id="UP000287519"/>
    </source>
</evidence>